<protein>
    <recommendedName>
        <fullName evidence="3">Tagaturonate/fructuronate epimerase</fullName>
    </recommendedName>
</protein>
<comment type="caution">
    <text evidence="1">The sequence shown here is derived from an EMBL/GenBank/DDBJ whole genome shotgun (WGS) entry which is preliminary data.</text>
</comment>
<accession>A0A923LVB1</accession>
<dbReference type="GO" id="GO:0016853">
    <property type="term" value="F:isomerase activity"/>
    <property type="evidence" value="ECO:0007669"/>
    <property type="project" value="InterPro"/>
</dbReference>
<proteinExistence type="predicted"/>
<dbReference type="AlphaFoldDB" id="A0A923LVB1"/>
<gene>
    <name evidence="1" type="ORF">H8S45_05865</name>
</gene>
<evidence type="ECO:0008006" key="3">
    <source>
        <dbReference type="Google" id="ProtNLM"/>
    </source>
</evidence>
<sequence>MHRIATFVEKLPAHPNAEYYKVYPRSVRQYPGGTAFMAADEQGCDKLYSCGEKAPFEGLRREAGGTVFYECELSAHNAAVLRELFPFCGPQKVLSRKCTFGTGDRLGLATPGHIAAVRKYDATPVLAQQSMRELSLTGRTFRDVIDDVTFYVFREGYTGGYGADGDHLKTMEEIEAAIGSGCTMITLDLSEHIHRPEENRGDVDDAVKAYYLDRAFPLEGGYEIRFSERELRDAVTIYGEALAFASQAAQRFFNQEDAPAELEISIDETILPTTPQQHFFVANELVRKGVRFATIAPRFTGEFQKGIDYMGDLARFEEELKIHVAIAKTYGYKLSVHSGSDKFSIFPYVGRWTEGNFHIKTSGTSWLEAMKLTAMQAPALYRQIHKYALTVFEKARAYYHVSADPAALPEVDLVPEELLPKLFEEDNCRQLIHITYGYILRHPVFGSLLRQLWKKETGRYTALIEQHMTRHLEYLSVPYTGE</sequence>
<dbReference type="EMBL" id="JACOPL010000004">
    <property type="protein sequence ID" value="MBC5724982.1"/>
    <property type="molecule type" value="Genomic_DNA"/>
</dbReference>
<dbReference type="InterPro" id="IPR032586">
    <property type="entry name" value="UxaE"/>
</dbReference>
<dbReference type="Proteomes" id="UP000606499">
    <property type="component" value="Unassembled WGS sequence"/>
</dbReference>
<evidence type="ECO:0000313" key="1">
    <source>
        <dbReference type="EMBL" id="MBC5724982.1"/>
    </source>
</evidence>
<dbReference type="Pfam" id="PF16257">
    <property type="entry name" value="UxaE"/>
    <property type="match status" value="1"/>
</dbReference>
<keyword evidence="2" id="KW-1185">Reference proteome</keyword>
<reference evidence="1" key="1">
    <citation type="submission" date="2020-08" db="EMBL/GenBank/DDBJ databases">
        <title>Genome public.</title>
        <authorList>
            <person name="Liu C."/>
            <person name="Sun Q."/>
        </authorList>
    </citation>
    <scope>NUCLEOTIDE SEQUENCE</scope>
    <source>
        <strain evidence="1">NSJ-28</strain>
    </source>
</reference>
<name>A0A923LVB1_9FIRM</name>
<dbReference type="RefSeq" id="WP_054326140.1">
    <property type="nucleotide sequence ID" value="NZ_JACOPL010000004.1"/>
</dbReference>
<organism evidence="1 2">
    <name type="scientific">Agathobaculum faecis</name>
    <dbReference type="NCBI Taxonomy" id="2763013"/>
    <lineage>
        <taxon>Bacteria</taxon>
        <taxon>Bacillati</taxon>
        <taxon>Bacillota</taxon>
        <taxon>Clostridia</taxon>
        <taxon>Eubacteriales</taxon>
        <taxon>Butyricicoccaceae</taxon>
        <taxon>Agathobaculum</taxon>
    </lineage>
</organism>
<evidence type="ECO:0000313" key="2">
    <source>
        <dbReference type="Proteomes" id="UP000606499"/>
    </source>
</evidence>